<gene>
    <name evidence="8" type="ORF">KZC48_11920</name>
</gene>
<evidence type="ECO:0000259" key="7">
    <source>
        <dbReference type="Pfam" id="PF08543"/>
    </source>
</evidence>
<sequence>MRCPRPATRVGGRRVSASPRVAPRAVPRVLSIAGTDPTGGAGVHADLKSIAANGGYGMAVVTALVAQNTRGVRSVHMPPVEFLTQQLDAVSDDVAIDAVKIGMLGTVEVIRAVEEWLGRVTPPVVVLDPVMIATSGDRLLDRAAEEALRTLVARVDVVTPNIPELAILAGEPVATGWDDVIAQAARVAERHGVRVLAKGGHLAGAGAGARARAGERMPDALVHPNGDVVEVAGVRIETKNTHGTGCSLSAALATRVAQTGDWVAATTESKRWLAESIRHGAALEVGGGNGPVSHFAGLWARGGLSTRPTPEDVRTAWWEEIASERAAIDALPFVRGLGDGTLARDEFTTYLAQDALYLRDYARVLAEASRLAPAQDAQAFWALGAHGALAAEMQLHESWLGEPNGGRRPGAERADAVAPAPVTVAYLDHLLAVAARGDYAVLIAALLPCFWLYQDVGTRLHALSHAEHPYRSWLDTYGDAAFAASTARAIEIVTTAAATADEGTRAAMLEAFRRSSRHEVAFFADAGQAGLAAREMG</sequence>
<dbReference type="SUPFAM" id="SSF53613">
    <property type="entry name" value="Ribokinase-like"/>
    <property type="match status" value="1"/>
</dbReference>
<name>A0ABT8FUW0_9MICO</name>
<dbReference type="EMBL" id="JAHWXI010000014">
    <property type="protein sequence ID" value="MDN4465101.1"/>
    <property type="molecule type" value="Genomic_DNA"/>
</dbReference>
<dbReference type="InterPro" id="IPR004399">
    <property type="entry name" value="HMP/HMP-P_kinase_dom"/>
</dbReference>
<evidence type="ECO:0000256" key="5">
    <source>
        <dbReference type="ARBA" id="ARBA00022977"/>
    </source>
</evidence>
<dbReference type="GO" id="GO:0008902">
    <property type="term" value="F:hydroxymethylpyrimidine kinase activity"/>
    <property type="evidence" value="ECO:0007669"/>
    <property type="project" value="UniProtKB-EC"/>
</dbReference>
<dbReference type="Gene3D" id="3.40.1190.20">
    <property type="match status" value="1"/>
</dbReference>
<dbReference type="InterPro" id="IPR016084">
    <property type="entry name" value="Haem_Oase-like_multi-hlx"/>
</dbReference>
<evidence type="ECO:0000313" key="9">
    <source>
        <dbReference type="Proteomes" id="UP001172731"/>
    </source>
</evidence>
<keyword evidence="5" id="KW-0784">Thiamine biosynthesis</keyword>
<comment type="catalytic activity">
    <reaction evidence="2">
        <text>4-amino-2-methyl-5-(phosphooxymethyl)pyrimidine + ATP = 4-amino-2-methyl-5-(diphosphooxymethyl)pyrimidine + ADP</text>
        <dbReference type="Rhea" id="RHEA:19893"/>
        <dbReference type="ChEBI" id="CHEBI:30616"/>
        <dbReference type="ChEBI" id="CHEBI:57841"/>
        <dbReference type="ChEBI" id="CHEBI:58354"/>
        <dbReference type="ChEBI" id="CHEBI:456216"/>
        <dbReference type="EC" id="2.7.4.7"/>
    </reaction>
</comment>
<dbReference type="PANTHER" id="PTHR20858">
    <property type="entry name" value="PHOSPHOMETHYLPYRIMIDINE KINASE"/>
    <property type="match status" value="1"/>
</dbReference>
<comment type="pathway">
    <text evidence="4">Cofactor biosynthesis; thiamine diphosphate biosynthesis; 4-amino-2-methyl-5-diphosphomethylpyrimidine from 5-amino-1-(5-phospho-D-ribosyl)imidazole: step 3/3.</text>
</comment>
<dbReference type="NCBIfam" id="NF011301">
    <property type="entry name" value="PRK14713.1"/>
    <property type="match status" value="1"/>
</dbReference>
<comment type="caution">
    <text evidence="8">The sequence shown here is derived from an EMBL/GenBank/DDBJ whole genome shotgun (WGS) entry which is preliminary data.</text>
</comment>
<evidence type="ECO:0000259" key="6">
    <source>
        <dbReference type="Pfam" id="PF03070"/>
    </source>
</evidence>
<dbReference type="InterPro" id="IPR029056">
    <property type="entry name" value="Ribokinase-like"/>
</dbReference>
<dbReference type="InterPro" id="IPR004305">
    <property type="entry name" value="Thiaminase-2/PQQC"/>
</dbReference>
<dbReference type="Pfam" id="PF03070">
    <property type="entry name" value="TENA_THI-4"/>
    <property type="match status" value="1"/>
</dbReference>
<proteinExistence type="predicted"/>
<dbReference type="CDD" id="cd01169">
    <property type="entry name" value="HMPP_kinase"/>
    <property type="match status" value="1"/>
</dbReference>
<dbReference type="Gene3D" id="1.20.910.10">
    <property type="entry name" value="Heme oxygenase-like"/>
    <property type="match status" value="1"/>
</dbReference>
<evidence type="ECO:0000256" key="4">
    <source>
        <dbReference type="ARBA" id="ARBA00004769"/>
    </source>
</evidence>
<dbReference type="Proteomes" id="UP001172731">
    <property type="component" value="Unassembled WGS sequence"/>
</dbReference>
<evidence type="ECO:0000256" key="1">
    <source>
        <dbReference type="ARBA" id="ARBA00000151"/>
    </source>
</evidence>
<evidence type="ECO:0000256" key="2">
    <source>
        <dbReference type="ARBA" id="ARBA00000565"/>
    </source>
</evidence>
<comment type="function">
    <text evidence="3">Catalyzes the phosphorylation of hydroxymethylpyrimidine phosphate (HMP-P) to HMP-PP, and of HMP to HMP-P.</text>
</comment>
<feature type="domain" description="Pyridoxamine kinase/Phosphomethylpyrimidine kinase" evidence="7">
    <location>
        <begin position="36"/>
        <end position="292"/>
    </location>
</feature>
<dbReference type="GO" id="GO:0008972">
    <property type="term" value="F:phosphomethylpyrimidine kinase activity"/>
    <property type="evidence" value="ECO:0007669"/>
    <property type="project" value="UniProtKB-EC"/>
</dbReference>
<dbReference type="InterPro" id="IPR013749">
    <property type="entry name" value="PM/HMP-P_kinase-1"/>
</dbReference>
<dbReference type="NCBIfam" id="TIGR00097">
    <property type="entry name" value="HMP-P_kinase"/>
    <property type="match status" value="1"/>
</dbReference>
<dbReference type="CDD" id="cd19365">
    <property type="entry name" value="TenA_C-like"/>
    <property type="match status" value="1"/>
</dbReference>
<evidence type="ECO:0000313" key="8">
    <source>
        <dbReference type="EMBL" id="MDN4465101.1"/>
    </source>
</evidence>
<comment type="catalytic activity">
    <reaction evidence="1">
        <text>4-amino-5-hydroxymethyl-2-methylpyrimidine + ATP = 4-amino-2-methyl-5-(phosphooxymethyl)pyrimidine + ADP + H(+)</text>
        <dbReference type="Rhea" id="RHEA:23096"/>
        <dbReference type="ChEBI" id="CHEBI:15378"/>
        <dbReference type="ChEBI" id="CHEBI:16892"/>
        <dbReference type="ChEBI" id="CHEBI:30616"/>
        <dbReference type="ChEBI" id="CHEBI:58354"/>
        <dbReference type="ChEBI" id="CHEBI:456216"/>
        <dbReference type="EC" id="2.7.1.49"/>
    </reaction>
</comment>
<dbReference type="Pfam" id="PF08543">
    <property type="entry name" value="Phos_pyr_kin"/>
    <property type="match status" value="1"/>
</dbReference>
<dbReference type="PANTHER" id="PTHR20858:SF17">
    <property type="entry name" value="HYDROXYMETHYLPYRIMIDINE_PHOSPHOMETHYLPYRIMIDINE KINASE THI20-RELATED"/>
    <property type="match status" value="1"/>
</dbReference>
<keyword evidence="8" id="KW-0418">Kinase</keyword>
<dbReference type="EC" id="2.7.4.7" evidence="8"/>
<reference evidence="8" key="1">
    <citation type="submission" date="2021-06" db="EMBL/GenBank/DDBJ databases">
        <title>Genome-based taxonomic framework of Microbacterium strains isolated from marine environment, the description of four new species and reclassification of four preexisting species.</title>
        <authorList>
            <person name="Lee S.D."/>
            <person name="Kim S.-M."/>
            <person name="Byeon Y.-S."/>
            <person name="Yang H.L."/>
            <person name="Kim I.S."/>
        </authorList>
    </citation>
    <scope>NUCLEOTIDE SEQUENCE</scope>
    <source>
        <strain evidence="8">KACC 20510</strain>
    </source>
</reference>
<dbReference type="SUPFAM" id="SSF48613">
    <property type="entry name" value="Heme oxygenase-like"/>
    <property type="match status" value="1"/>
</dbReference>
<keyword evidence="8" id="KW-0808">Transferase</keyword>
<protein>
    <submittedName>
        <fullName evidence="8">Bifunctional hydroxymethylpyrimidine kinase/phosphomethylpyrimidine kinase</fullName>
        <ecNumber evidence="8">2.7.1.49</ecNumber>
        <ecNumber evidence="8">2.7.4.7</ecNumber>
    </submittedName>
</protein>
<accession>A0ABT8FUW0</accession>
<evidence type="ECO:0000256" key="3">
    <source>
        <dbReference type="ARBA" id="ARBA00003848"/>
    </source>
</evidence>
<feature type="domain" description="Thiaminase-2/PQQC" evidence="6">
    <location>
        <begin position="332"/>
        <end position="524"/>
    </location>
</feature>
<dbReference type="EC" id="2.7.1.49" evidence="8"/>
<keyword evidence="9" id="KW-1185">Reference proteome</keyword>
<organism evidence="8 9">
    <name type="scientific">Microbacterium aurantiacum</name>
    <dbReference type="NCBI Taxonomy" id="162393"/>
    <lineage>
        <taxon>Bacteria</taxon>
        <taxon>Bacillati</taxon>
        <taxon>Actinomycetota</taxon>
        <taxon>Actinomycetes</taxon>
        <taxon>Micrococcales</taxon>
        <taxon>Microbacteriaceae</taxon>
        <taxon>Microbacterium</taxon>
    </lineage>
</organism>